<dbReference type="Gene3D" id="3.40.50.620">
    <property type="entry name" value="HUPs"/>
    <property type="match status" value="1"/>
</dbReference>
<evidence type="ECO:0000313" key="3">
    <source>
        <dbReference type="EMBL" id="JAP48036.1"/>
    </source>
</evidence>
<reference evidence="3" key="1">
    <citation type="submission" date="2016-01" db="EMBL/GenBank/DDBJ databases">
        <title>Reference transcriptome for the parasite Schistocephalus solidus: insights into the molecular evolution of parasitism.</title>
        <authorList>
            <person name="Hebert F.O."/>
            <person name="Grambauer S."/>
            <person name="Barber I."/>
            <person name="Landry C.R."/>
            <person name="Aubin-Horth N."/>
        </authorList>
    </citation>
    <scope>NUCLEOTIDE SEQUENCE</scope>
</reference>
<gene>
    <name evidence="3" type="primary">CTU2A</name>
    <name evidence="3" type="ORF">TR121236</name>
</gene>
<dbReference type="HAMAP" id="MF_03054">
    <property type="entry name" value="CTU2"/>
    <property type="match status" value="1"/>
</dbReference>
<dbReference type="GO" id="GO:0002143">
    <property type="term" value="P:tRNA wobble position uridine thiolation"/>
    <property type="evidence" value="ECO:0007669"/>
    <property type="project" value="TreeGrafter"/>
</dbReference>
<dbReference type="InterPro" id="IPR014729">
    <property type="entry name" value="Rossmann-like_a/b/a_fold"/>
</dbReference>
<evidence type="ECO:0000256" key="2">
    <source>
        <dbReference type="ARBA" id="ARBA00022694"/>
    </source>
</evidence>
<protein>
    <submittedName>
        <fullName evidence="3">Cytoplasmic tRNA 2-thiolation protein 2-A</fullName>
    </submittedName>
</protein>
<feature type="non-terminal residue" evidence="3">
    <location>
        <position position="1"/>
    </location>
</feature>
<dbReference type="SUPFAM" id="SSF52402">
    <property type="entry name" value="Adenine nucleotide alpha hydrolases-like"/>
    <property type="match status" value="1"/>
</dbReference>
<evidence type="ECO:0000256" key="1">
    <source>
        <dbReference type="ARBA" id="ARBA00022490"/>
    </source>
</evidence>
<dbReference type="InterPro" id="IPR019407">
    <property type="entry name" value="CTU2"/>
</dbReference>
<dbReference type="Pfam" id="PF10288">
    <property type="entry name" value="CTU2"/>
    <property type="match status" value="1"/>
</dbReference>
<dbReference type="EMBL" id="GEEE01015189">
    <property type="protein sequence ID" value="JAP48036.1"/>
    <property type="molecule type" value="Transcribed_RNA"/>
</dbReference>
<dbReference type="GO" id="GO:0000049">
    <property type="term" value="F:tRNA binding"/>
    <property type="evidence" value="ECO:0007669"/>
    <property type="project" value="InterPro"/>
</dbReference>
<dbReference type="PANTHER" id="PTHR20882:SF14">
    <property type="entry name" value="CYTOPLASMIC TRNA 2-THIOLATION PROTEIN 2"/>
    <property type="match status" value="1"/>
</dbReference>
<keyword evidence="2" id="KW-0819">tRNA processing</keyword>
<dbReference type="PANTHER" id="PTHR20882">
    <property type="entry name" value="CYTOPLASMIC TRNA 2-THIOLATION PROTEIN 2"/>
    <property type="match status" value="1"/>
</dbReference>
<proteinExistence type="inferred from homology"/>
<sequence>GHKLVYAAFIRFDMSGACIKCNGEKGPVAVKIRKDDPPLCRPCFLAGCVHKFRSAFGKNNAVRSGEPVVLAYSGGISSSALLELTKLCLANAERRKLRFRPTVVCIYDYNKPFPSRQEELLKQSGFSYKIYRSDELLEPSNQFSRLLPQLENCGSHDSPVSNSALTAAEDASRWSRYLQLALAARKLDHKYVLVGDNATQLAADCLSSIALGRGGSVATQLAFSDSRYGDVTFLRPLYDFLANEVVYLLRFSGLSPVIEPTLTVQQTLSRGPGLNSIQRLTSDFISSLQFGGFPSTCKAVLSAASKTLADHTEEVSRCSLCYAPLSQLNSSQEATALASFRHSLWLTRTSDSTAEYPPPDRPQSGAVCESCVINQTDLAPYLTLP</sequence>
<dbReference type="GO" id="GO:0005829">
    <property type="term" value="C:cytosol"/>
    <property type="evidence" value="ECO:0007669"/>
    <property type="project" value="TreeGrafter"/>
</dbReference>
<dbReference type="AlphaFoldDB" id="A0A0X3PL96"/>
<accession>A0A0X3PL96</accession>
<keyword evidence="1" id="KW-0963">Cytoplasm</keyword>
<name>A0A0X3PL96_SCHSO</name>
<dbReference type="GO" id="GO:0016783">
    <property type="term" value="F:sulfurtransferase activity"/>
    <property type="evidence" value="ECO:0007669"/>
    <property type="project" value="TreeGrafter"/>
</dbReference>
<organism evidence="3">
    <name type="scientific">Schistocephalus solidus</name>
    <name type="common">Tapeworm</name>
    <dbReference type="NCBI Taxonomy" id="70667"/>
    <lineage>
        <taxon>Eukaryota</taxon>
        <taxon>Metazoa</taxon>
        <taxon>Spiralia</taxon>
        <taxon>Lophotrochozoa</taxon>
        <taxon>Platyhelminthes</taxon>
        <taxon>Cestoda</taxon>
        <taxon>Eucestoda</taxon>
        <taxon>Diphyllobothriidea</taxon>
        <taxon>Diphyllobothriidae</taxon>
        <taxon>Schistocephalus</taxon>
    </lineage>
</organism>